<dbReference type="EMBL" id="JABAIA010000003">
    <property type="protein sequence ID" value="NLR68055.1"/>
    <property type="molecule type" value="Genomic_DNA"/>
</dbReference>
<evidence type="ECO:0000313" key="2">
    <source>
        <dbReference type="Proteomes" id="UP000570474"/>
    </source>
</evidence>
<name>A0A847S3M8_9BACT</name>
<keyword evidence="2" id="KW-1185">Reference proteome</keyword>
<comment type="caution">
    <text evidence="1">The sequence shown here is derived from an EMBL/GenBank/DDBJ whole genome shotgun (WGS) entry which is preliminary data.</text>
</comment>
<reference evidence="1 2" key="1">
    <citation type="submission" date="2020-04" db="EMBL/GenBank/DDBJ databases">
        <authorList>
            <person name="Yin C."/>
        </authorList>
    </citation>
    <scope>NUCLEOTIDE SEQUENCE [LARGE SCALE GENOMIC DNA]</scope>
    <source>
        <strain evidence="1 2">Ae27</strain>
    </source>
</reference>
<proteinExistence type="predicted"/>
<organism evidence="1 2">
    <name type="scientific">Chitinophaga varians</name>
    <dbReference type="NCBI Taxonomy" id="2202339"/>
    <lineage>
        <taxon>Bacteria</taxon>
        <taxon>Pseudomonadati</taxon>
        <taxon>Bacteroidota</taxon>
        <taxon>Chitinophagia</taxon>
        <taxon>Chitinophagales</taxon>
        <taxon>Chitinophagaceae</taxon>
        <taxon>Chitinophaga</taxon>
    </lineage>
</organism>
<dbReference type="RefSeq" id="WP_168873994.1">
    <property type="nucleotide sequence ID" value="NZ_JABAIA010000003.1"/>
</dbReference>
<protein>
    <submittedName>
        <fullName evidence="1">Uncharacterized protein</fullName>
    </submittedName>
</protein>
<dbReference type="Proteomes" id="UP000570474">
    <property type="component" value="Unassembled WGS sequence"/>
</dbReference>
<accession>A0A847S3M8</accession>
<sequence length="80" mass="9241">MRGCPYLVLDEPFSHFVPGSQSSNIPKLAGGAKIYLFRLPGFELEWFYFMNTIYQLKEVKKTQVIQYNFTEQTTGIDIPS</sequence>
<gene>
    <name evidence="1" type="ORF">HGH92_27365</name>
</gene>
<evidence type="ECO:0000313" key="1">
    <source>
        <dbReference type="EMBL" id="NLR68055.1"/>
    </source>
</evidence>
<dbReference type="AlphaFoldDB" id="A0A847S3M8"/>